<dbReference type="SMART" id="SM00320">
    <property type="entry name" value="WD40"/>
    <property type="match status" value="3"/>
</dbReference>
<evidence type="ECO:0000256" key="4">
    <source>
        <dbReference type="ARBA" id="ARBA00022737"/>
    </source>
</evidence>
<accession>A0A3Q0DZU5</accession>
<evidence type="ECO:0000256" key="2">
    <source>
        <dbReference type="ARBA" id="ARBA00022490"/>
    </source>
</evidence>
<dbReference type="PANTHER" id="PTHR12442">
    <property type="entry name" value="DYNEIN INTERMEDIATE CHAIN"/>
    <property type="match status" value="1"/>
</dbReference>
<dbReference type="AlphaFoldDB" id="A0A3Q0DZU5"/>
<dbReference type="GeneID" id="103260658"/>
<comment type="subcellular location">
    <subcellularLocation>
        <location evidence="1">Cytoplasm</location>
    </subcellularLocation>
</comment>
<gene>
    <name evidence="6" type="primary">WDR34</name>
</gene>
<dbReference type="RefSeq" id="XP_021568137.1">
    <property type="nucleotide sequence ID" value="XM_021712462.1"/>
</dbReference>
<dbReference type="GO" id="GO:0045504">
    <property type="term" value="F:dynein heavy chain binding"/>
    <property type="evidence" value="ECO:0007669"/>
    <property type="project" value="TreeGrafter"/>
</dbReference>
<evidence type="ECO:0000256" key="1">
    <source>
        <dbReference type="ARBA" id="ARBA00004496"/>
    </source>
</evidence>
<dbReference type="PANTHER" id="PTHR12442:SF26">
    <property type="entry name" value="CYTOPLASMIC DYNEIN 2 INTERMEDIATE CHAIN 2"/>
    <property type="match status" value="1"/>
</dbReference>
<name>A0A3Q0DZU5_CARSF</name>
<evidence type="ECO:0000256" key="3">
    <source>
        <dbReference type="ARBA" id="ARBA00022574"/>
    </source>
</evidence>
<dbReference type="OrthoDB" id="445052at2759"/>
<proteinExistence type="predicted"/>
<dbReference type="CTD" id="89891"/>
<dbReference type="Proteomes" id="UP000189704">
    <property type="component" value="Unplaced"/>
</dbReference>
<dbReference type="Gene3D" id="2.130.10.10">
    <property type="entry name" value="YVTN repeat-like/Quinoprotein amine dehydrogenase"/>
    <property type="match status" value="2"/>
</dbReference>
<dbReference type="GO" id="GO:0097014">
    <property type="term" value="C:ciliary plasm"/>
    <property type="evidence" value="ECO:0007669"/>
    <property type="project" value="TreeGrafter"/>
</dbReference>
<reference evidence="6" key="1">
    <citation type="submission" date="2025-08" db="UniProtKB">
        <authorList>
            <consortium name="RefSeq"/>
        </authorList>
    </citation>
    <scope>IDENTIFICATION</scope>
</reference>
<dbReference type="SUPFAM" id="SSF50978">
    <property type="entry name" value="WD40 repeat-like"/>
    <property type="match status" value="1"/>
</dbReference>
<dbReference type="GO" id="GO:0045503">
    <property type="term" value="F:dynein light chain binding"/>
    <property type="evidence" value="ECO:0007669"/>
    <property type="project" value="TreeGrafter"/>
</dbReference>
<dbReference type="InterPro" id="IPR015943">
    <property type="entry name" value="WD40/YVTN_repeat-like_dom_sf"/>
</dbReference>
<sequence length="241" mass="26456">MVIRELNKNWQSHAFDGFEVNWTEQQQTVSCLHTLGYPPAQGQGLHVTSVSWNSTGSVVACAYGRLDDGDWSTLKAFVCAWNLDRRDLNPRQPSAVLEVPSAVLCLAFHPTQPSHVAGGLYSGEVLVWDLSRAEDPLLWRTGLTEDSHTDPVYQVRAGAGGACDVQLFDLRKSSQKPTASIRQTQDGSPVYCLEFNSRQTQLLAAGDARGTVRVWRLSTEFTAQGPREAQELDRLAAEGAA</sequence>
<evidence type="ECO:0000313" key="5">
    <source>
        <dbReference type="Proteomes" id="UP000189704"/>
    </source>
</evidence>
<dbReference type="GO" id="GO:0005868">
    <property type="term" value="C:cytoplasmic dynein complex"/>
    <property type="evidence" value="ECO:0007669"/>
    <property type="project" value="TreeGrafter"/>
</dbReference>
<protein>
    <submittedName>
        <fullName evidence="6">WD repeat-containing protein 34</fullName>
    </submittedName>
</protein>
<keyword evidence="3" id="KW-0853">WD repeat</keyword>
<dbReference type="KEGG" id="csyr:103260658"/>
<dbReference type="InterPro" id="IPR050687">
    <property type="entry name" value="Dynein_IC"/>
</dbReference>
<organism evidence="5 6">
    <name type="scientific">Carlito syrichta</name>
    <name type="common">Philippine tarsier</name>
    <name type="synonym">Tarsius syrichta</name>
    <dbReference type="NCBI Taxonomy" id="1868482"/>
    <lineage>
        <taxon>Eukaryota</taxon>
        <taxon>Metazoa</taxon>
        <taxon>Chordata</taxon>
        <taxon>Craniata</taxon>
        <taxon>Vertebrata</taxon>
        <taxon>Euteleostomi</taxon>
        <taxon>Mammalia</taxon>
        <taxon>Eutheria</taxon>
        <taxon>Euarchontoglires</taxon>
        <taxon>Primates</taxon>
        <taxon>Haplorrhini</taxon>
        <taxon>Tarsiiformes</taxon>
        <taxon>Tarsiidae</taxon>
        <taxon>Carlito</taxon>
    </lineage>
</organism>
<dbReference type="Pfam" id="PF00400">
    <property type="entry name" value="WD40"/>
    <property type="match status" value="2"/>
</dbReference>
<evidence type="ECO:0000313" key="6">
    <source>
        <dbReference type="RefSeq" id="XP_021568137.1"/>
    </source>
</evidence>
<dbReference type="STRING" id="1868482.ENSTSYP00000033440"/>
<dbReference type="InterPro" id="IPR036322">
    <property type="entry name" value="WD40_repeat_dom_sf"/>
</dbReference>
<keyword evidence="2" id="KW-0963">Cytoplasm</keyword>
<keyword evidence="5" id="KW-1185">Reference proteome</keyword>
<dbReference type="GO" id="GO:0042073">
    <property type="term" value="P:intraciliary transport"/>
    <property type="evidence" value="ECO:0007669"/>
    <property type="project" value="TreeGrafter"/>
</dbReference>
<keyword evidence="4" id="KW-0677">Repeat</keyword>
<dbReference type="InterPro" id="IPR001680">
    <property type="entry name" value="WD40_rpt"/>
</dbReference>